<keyword evidence="1" id="KW-0175">Coiled coil</keyword>
<dbReference type="OrthoDB" id="525353at2"/>
<protein>
    <submittedName>
        <fullName evidence="2">Uncharacterized protein</fullName>
    </submittedName>
</protein>
<evidence type="ECO:0000313" key="2">
    <source>
        <dbReference type="EMBL" id="SET21807.1"/>
    </source>
</evidence>
<feature type="coiled-coil region" evidence="1">
    <location>
        <begin position="396"/>
        <end position="486"/>
    </location>
</feature>
<reference evidence="2 3" key="1">
    <citation type="submission" date="2016-10" db="EMBL/GenBank/DDBJ databases">
        <authorList>
            <person name="de Groot N.N."/>
        </authorList>
    </citation>
    <scope>NUCLEOTIDE SEQUENCE [LARGE SCALE GENOMIC DNA]</scope>
    <source>
        <strain evidence="2 3">DSM 18979</strain>
    </source>
</reference>
<organism evidence="2 3">
    <name type="scientific">Natronincola peptidivorans</name>
    <dbReference type="NCBI Taxonomy" id="426128"/>
    <lineage>
        <taxon>Bacteria</taxon>
        <taxon>Bacillati</taxon>
        <taxon>Bacillota</taxon>
        <taxon>Clostridia</taxon>
        <taxon>Peptostreptococcales</taxon>
        <taxon>Natronincolaceae</taxon>
        <taxon>Natronincola</taxon>
    </lineage>
</organism>
<sequence>MQILYAKYNRERLPKFQLETIIYKDGKTKKVKKKALTNEAGEHIKAIFNNYLLLSKNYKHIKVAEARLQNDEVIFEYISGNTLEQLMITAISNRNKDGFFSLINRYLQYVKTFSADNSHKYSLDDKFQFSDTNQEWTDLFFLDSTNFTNLDITFDNLIQDLEKEFIIIDYEWIFPFNLPMEYVVFRAINNFYMKHHQYLESFIEINEIYKYCEIDLEDIKRYNLIEIKFQNYVSGEKKKHITNDKFQHEVINIRNVLHETSLKKTTKLYIDLGNGYCESNSIICKTQHEHRLFEVCFNLLTYSKKLIQSIRWDPIEDRLCKVKINSIWYVDCLGEKNYIDIDNIYTNESIIENEFFVFKTFDPMVFFENINDNLLSFHISGEWEILSNYEFEKRYLIKILQERENLEERVLNKKNKIRQLQDDYVDQSYEMKQLQDDYADQSYEMKQLQDDYANQSYEMKQLKAQISIMQRNLDELKSEFHQQDKDLIEQKKYSNLLGEEINMLKNSNSWKITAPLRKAKKVYEKIMYKK</sequence>
<evidence type="ECO:0000313" key="3">
    <source>
        <dbReference type="Proteomes" id="UP000199568"/>
    </source>
</evidence>
<dbReference type="RefSeq" id="WP_090442284.1">
    <property type="nucleotide sequence ID" value="NZ_FOHU01000006.1"/>
</dbReference>
<accession>A0A1I0CR74</accession>
<dbReference type="AlphaFoldDB" id="A0A1I0CR74"/>
<proteinExistence type="predicted"/>
<dbReference type="EMBL" id="FOHU01000006">
    <property type="protein sequence ID" value="SET21807.1"/>
    <property type="molecule type" value="Genomic_DNA"/>
</dbReference>
<keyword evidence="3" id="KW-1185">Reference proteome</keyword>
<name>A0A1I0CR74_9FIRM</name>
<gene>
    <name evidence="2" type="ORF">SAMN05660297_01709</name>
</gene>
<dbReference type="Proteomes" id="UP000199568">
    <property type="component" value="Unassembled WGS sequence"/>
</dbReference>
<evidence type="ECO:0000256" key="1">
    <source>
        <dbReference type="SAM" id="Coils"/>
    </source>
</evidence>
<dbReference type="STRING" id="426128.SAMN05660297_01709"/>